<comment type="caution">
    <text evidence="1">The sequence shown here is derived from an EMBL/GenBank/DDBJ whole genome shotgun (WGS) entry which is preliminary data.</text>
</comment>
<proteinExistence type="predicted"/>
<reference evidence="1 2" key="2">
    <citation type="journal article" date="2022" name="Mol. Ecol. Resour.">
        <title>The genomes of chicory, endive, great burdock and yacon provide insights into Asteraceae paleo-polyploidization history and plant inulin production.</title>
        <authorList>
            <person name="Fan W."/>
            <person name="Wang S."/>
            <person name="Wang H."/>
            <person name="Wang A."/>
            <person name="Jiang F."/>
            <person name="Liu H."/>
            <person name="Zhao H."/>
            <person name="Xu D."/>
            <person name="Zhang Y."/>
        </authorList>
    </citation>
    <scope>NUCLEOTIDE SEQUENCE [LARGE SCALE GENOMIC DNA]</scope>
    <source>
        <strain evidence="2">cv. Punajuju</strain>
        <tissue evidence="1">Leaves</tissue>
    </source>
</reference>
<evidence type="ECO:0000313" key="1">
    <source>
        <dbReference type="EMBL" id="KAI3721345.1"/>
    </source>
</evidence>
<protein>
    <submittedName>
        <fullName evidence="1">Uncharacterized protein</fullName>
    </submittedName>
</protein>
<dbReference type="EMBL" id="CM042014">
    <property type="protein sequence ID" value="KAI3721345.1"/>
    <property type="molecule type" value="Genomic_DNA"/>
</dbReference>
<organism evidence="1 2">
    <name type="scientific">Cichorium intybus</name>
    <name type="common">Chicory</name>
    <dbReference type="NCBI Taxonomy" id="13427"/>
    <lineage>
        <taxon>Eukaryota</taxon>
        <taxon>Viridiplantae</taxon>
        <taxon>Streptophyta</taxon>
        <taxon>Embryophyta</taxon>
        <taxon>Tracheophyta</taxon>
        <taxon>Spermatophyta</taxon>
        <taxon>Magnoliopsida</taxon>
        <taxon>eudicotyledons</taxon>
        <taxon>Gunneridae</taxon>
        <taxon>Pentapetalae</taxon>
        <taxon>asterids</taxon>
        <taxon>campanulids</taxon>
        <taxon>Asterales</taxon>
        <taxon>Asteraceae</taxon>
        <taxon>Cichorioideae</taxon>
        <taxon>Cichorieae</taxon>
        <taxon>Cichoriinae</taxon>
        <taxon>Cichorium</taxon>
    </lineage>
</organism>
<evidence type="ECO:0000313" key="2">
    <source>
        <dbReference type="Proteomes" id="UP001055811"/>
    </source>
</evidence>
<name>A0ACB9BJ12_CICIN</name>
<keyword evidence="2" id="KW-1185">Reference proteome</keyword>
<accession>A0ACB9BJ12</accession>
<reference evidence="2" key="1">
    <citation type="journal article" date="2022" name="Mol. Ecol. Resour.">
        <title>The genomes of chicory, endive, great burdock and yacon provide insights into Asteraceae palaeo-polyploidization history and plant inulin production.</title>
        <authorList>
            <person name="Fan W."/>
            <person name="Wang S."/>
            <person name="Wang H."/>
            <person name="Wang A."/>
            <person name="Jiang F."/>
            <person name="Liu H."/>
            <person name="Zhao H."/>
            <person name="Xu D."/>
            <person name="Zhang Y."/>
        </authorList>
    </citation>
    <scope>NUCLEOTIDE SEQUENCE [LARGE SCALE GENOMIC DNA]</scope>
    <source>
        <strain evidence="2">cv. Punajuju</strain>
    </source>
</reference>
<dbReference type="Proteomes" id="UP001055811">
    <property type="component" value="Linkage Group LG06"/>
</dbReference>
<gene>
    <name evidence="1" type="ORF">L2E82_32354</name>
</gene>
<sequence>MATSTKADSIAFSLSLPPSCFPLYQHFSVCNTHRRPVLHQRQSRKSIALIYNGYLSSWNSIQSAAFREFSSSDFVSFALILLWFSEVNVSMHFVIRVNYSYLLLCDLGFKALKILTLASFISASSSSLLKDPIKAVV</sequence>